<sequence length="338" mass="37663">MKKNLLILSALLLAVVLLMLILVKRADPDRVVAPFNRTYSLFDLQPLDTVPFPGRVSIMRATNGTVYGYVYKRAAIYSYDMARRRLDTFFNNSQLPVDMLCGFDVDTATSYLFDAAGNRVILYNPGTGALDSIRCARKCFIRAVPDMSGAAFITQCFDTVTQRCNLRLASFDGRPDSTLYAFTRFEDGGLSADGFFTAHAASGVYYYIPFYNSEIIRYDQRHDSLSRLVTIDRTPPANVAVPTGKFYSLSGKAVFVNSTATADERYLYVLSYALSEDARAENYRGPSLDIYQAATGRYAGSIRLPGYKGLPVLQLAKCSDTLIAAYDKNILLFKLRTL</sequence>
<evidence type="ECO:0000313" key="1">
    <source>
        <dbReference type="EMBL" id="TWI88261.1"/>
    </source>
</evidence>
<reference evidence="1 2" key="1">
    <citation type="journal article" date="2013" name="Stand. Genomic Sci.">
        <title>Genomic Encyclopedia of Type Strains, Phase I: The one thousand microbial genomes (KMG-I) project.</title>
        <authorList>
            <person name="Kyrpides N.C."/>
            <person name="Woyke T."/>
            <person name="Eisen J.A."/>
            <person name="Garrity G."/>
            <person name="Lilburn T.G."/>
            <person name="Beck B.J."/>
            <person name="Whitman W.B."/>
            <person name="Hugenholtz P."/>
            <person name="Klenk H.P."/>
        </authorList>
    </citation>
    <scope>NUCLEOTIDE SEQUENCE [LARGE SCALE GENOMIC DNA]</scope>
    <source>
        <strain evidence="1 2">DSM 13484</strain>
    </source>
</reference>
<dbReference type="RefSeq" id="WP_145713348.1">
    <property type="nucleotide sequence ID" value="NZ_BAAAFY010000001.1"/>
</dbReference>
<proteinExistence type="predicted"/>
<name>A0A562T3Z5_CHIJA</name>
<evidence type="ECO:0000313" key="2">
    <source>
        <dbReference type="Proteomes" id="UP000316778"/>
    </source>
</evidence>
<protein>
    <recommendedName>
        <fullName evidence="3">6-bladed beta-propeller protein</fullName>
    </recommendedName>
</protein>
<organism evidence="1 2">
    <name type="scientific">Chitinophaga japonensis</name>
    <name type="common">Flexibacter japonensis</name>
    <dbReference type="NCBI Taxonomy" id="104662"/>
    <lineage>
        <taxon>Bacteria</taxon>
        <taxon>Pseudomonadati</taxon>
        <taxon>Bacteroidota</taxon>
        <taxon>Chitinophagia</taxon>
        <taxon>Chitinophagales</taxon>
        <taxon>Chitinophagaceae</taxon>
        <taxon>Chitinophaga</taxon>
    </lineage>
</organism>
<gene>
    <name evidence="1" type="ORF">LX66_2346</name>
</gene>
<evidence type="ECO:0008006" key="3">
    <source>
        <dbReference type="Google" id="ProtNLM"/>
    </source>
</evidence>
<keyword evidence="2" id="KW-1185">Reference proteome</keyword>
<dbReference type="Proteomes" id="UP000316778">
    <property type="component" value="Unassembled WGS sequence"/>
</dbReference>
<dbReference type="AlphaFoldDB" id="A0A562T3Z5"/>
<accession>A0A562T3Z5</accession>
<comment type="caution">
    <text evidence="1">The sequence shown here is derived from an EMBL/GenBank/DDBJ whole genome shotgun (WGS) entry which is preliminary data.</text>
</comment>
<dbReference type="EMBL" id="VLLG01000003">
    <property type="protein sequence ID" value="TWI88261.1"/>
    <property type="molecule type" value="Genomic_DNA"/>
</dbReference>
<dbReference type="OrthoDB" id="636278at2"/>